<dbReference type="GO" id="GO:0004144">
    <property type="term" value="F:diacylglycerol O-acyltransferase activity"/>
    <property type="evidence" value="ECO:0007669"/>
    <property type="project" value="UniProtKB-EC"/>
</dbReference>
<evidence type="ECO:0000256" key="1">
    <source>
        <dbReference type="ARBA" id="ARBA00004771"/>
    </source>
</evidence>
<evidence type="ECO:0000259" key="9">
    <source>
        <dbReference type="Pfam" id="PF03007"/>
    </source>
</evidence>
<evidence type="ECO:0000259" key="10">
    <source>
        <dbReference type="Pfam" id="PF06974"/>
    </source>
</evidence>
<keyword evidence="6" id="KW-0319">Glycerol metabolism</keyword>
<comment type="pathway">
    <text evidence="2">Lipid metabolism.</text>
</comment>
<dbReference type="GO" id="GO:0005886">
    <property type="term" value="C:plasma membrane"/>
    <property type="evidence" value="ECO:0007669"/>
    <property type="project" value="TreeGrafter"/>
</dbReference>
<evidence type="ECO:0000313" key="11">
    <source>
        <dbReference type="EMBL" id="SER15467.1"/>
    </source>
</evidence>
<dbReference type="SUPFAM" id="SSF52777">
    <property type="entry name" value="CoA-dependent acyltransferases"/>
    <property type="match status" value="2"/>
</dbReference>
<accession>A0A1H9LW79</accession>
<dbReference type="PANTHER" id="PTHR31650:SF1">
    <property type="entry name" value="WAX ESTER SYNTHASE_DIACYLGLYCEROL ACYLTRANSFERASE 4-RELATED"/>
    <property type="match status" value="1"/>
</dbReference>
<dbReference type="Pfam" id="PF03007">
    <property type="entry name" value="WS_DGAT_cat"/>
    <property type="match status" value="1"/>
</dbReference>
<evidence type="ECO:0000256" key="7">
    <source>
        <dbReference type="ARBA" id="ARBA00023315"/>
    </source>
</evidence>
<sequence>MTAERTRSLMSSVDRAWLEMDEPHNPMVVAAIFQLDGGDAATLGKTIVQRLLRYPRFRQRADDRRKPPLWIESEAPDLDYHLHLRRLGGDEDADTQLRQAIASELAFSLDRNRPLWRLVVFAQRGAPLTVLFRAHHAMADGIALMHLMMSCTDEAVTRLPHEIAAIERRAHGGPLGGLIDRLIAANRSLELLRRVAHEGLAHPGEALRQLREGRHLLHAVNRLLRLPQNNPQELRRPLRGHRGVAWIDDVPLAAFRARAKALDVKLNDLFMAWTAGALHRYLRSVHHELPENQNLRVSIPVNLRPGDGAELGNYFGLVLLDLPVGVCDPRARLQLVSERMLALKESGEARAVLLSLAAAGHLPLPMEKRLVNQVAGKAAAVVSNLRGPEQPVSIAGHAIRNLVFWPPQSGGIGLGLSLFSYAGHLSLGVCVDQALIANPQRLLQAFRDSLNEDILIATPPQTKRRRRKRAA</sequence>
<feature type="domain" description="O-acyltransferase WSD1 C-terminal" evidence="10">
    <location>
        <begin position="312"/>
        <end position="452"/>
    </location>
</feature>
<dbReference type="GO" id="GO:0019432">
    <property type="term" value="P:triglyceride biosynthetic process"/>
    <property type="evidence" value="ECO:0007669"/>
    <property type="project" value="UniProtKB-UniPathway"/>
</dbReference>
<organism evidence="11 12">
    <name type="scientific">Solimonas aquatica</name>
    <dbReference type="NCBI Taxonomy" id="489703"/>
    <lineage>
        <taxon>Bacteria</taxon>
        <taxon>Pseudomonadati</taxon>
        <taxon>Pseudomonadota</taxon>
        <taxon>Gammaproteobacteria</taxon>
        <taxon>Nevskiales</taxon>
        <taxon>Nevskiaceae</taxon>
        <taxon>Solimonas</taxon>
    </lineage>
</organism>
<dbReference type="InterPro" id="IPR023213">
    <property type="entry name" value="CAT-like_dom_sf"/>
</dbReference>
<dbReference type="EMBL" id="FOFS01000017">
    <property type="protein sequence ID" value="SER15467.1"/>
    <property type="molecule type" value="Genomic_DNA"/>
</dbReference>
<reference evidence="11 12" key="1">
    <citation type="submission" date="2016-10" db="EMBL/GenBank/DDBJ databases">
        <authorList>
            <person name="de Groot N.N."/>
        </authorList>
    </citation>
    <scope>NUCLEOTIDE SEQUENCE [LARGE SCALE GENOMIC DNA]</scope>
    <source>
        <strain evidence="11 12">DSM 25927</strain>
    </source>
</reference>
<dbReference type="UniPathway" id="UPA00282"/>
<dbReference type="PANTHER" id="PTHR31650">
    <property type="entry name" value="O-ACYLTRANSFERASE (WSD1-LIKE) FAMILY PROTEIN"/>
    <property type="match status" value="1"/>
</dbReference>
<evidence type="ECO:0000256" key="8">
    <source>
        <dbReference type="ARBA" id="ARBA00048109"/>
    </source>
</evidence>
<proteinExistence type="inferred from homology"/>
<dbReference type="AlphaFoldDB" id="A0A1H9LW79"/>
<dbReference type="InterPro" id="IPR004255">
    <property type="entry name" value="O-acyltransferase_WSD1_N"/>
</dbReference>
<dbReference type="Pfam" id="PF06974">
    <property type="entry name" value="WS_DGAT_C"/>
    <property type="match status" value="1"/>
</dbReference>
<evidence type="ECO:0000256" key="4">
    <source>
        <dbReference type="ARBA" id="ARBA00013244"/>
    </source>
</evidence>
<comment type="similarity">
    <text evidence="3">Belongs to the long-chain O-acyltransferase family.</text>
</comment>
<dbReference type="STRING" id="489703.SAMN04488038_11775"/>
<evidence type="ECO:0000313" key="12">
    <source>
        <dbReference type="Proteomes" id="UP000199233"/>
    </source>
</evidence>
<dbReference type="Proteomes" id="UP000199233">
    <property type="component" value="Unassembled WGS sequence"/>
</dbReference>
<evidence type="ECO:0000256" key="6">
    <source>
        <dbReference type="ARBA" id="ARBA00022798"/>
    </source>
</evidence>
<dbReference type="Gene3D" id="3.30.559.10">
    <property type="entry name" value="Chloramphenicol acetyltransferase-like domain"/>
    <property type="match status" value="1"/>
</dbReference>
<keyword evidence="7 11" id="KW-0012">Acyltransferase</keyword>
<name>A0A1H9LW79_9GAMM</name>
<evidence type="ECO:0000256" key="5">
    <source>
        <dbReference type="ARBA" id="ARBA00022679"/>
    </source>
</evidence>
<keyword evidence="5 11" id="KW-0808">Transferase</keyword>
<feature type="domain" description="O-acyltransferase WSD1-like N-terminal" evidence="9">
    <location>
        <begin position="10"/>
        <end position="269"/>
    </location>
</feature>
<evidence type="ECO:0000256" key="2">
    <source>
        <dbReference type="ARBA" id="ARBA00005189"/>
    </source>
</evidence>
<dbReference type="InterPro" id="IPR009721">
    <property type="entry name" value="O-acyltransferase_WSD1_C"/>
</dbReference>
<dbReference type="RefSeq" id="WP_177189073.1">
    <property type="nucleotide sequence ID" value="NZ_FOFS01000017.1"/>
</dbReference>
<gene>
    <name evidence="11" type="ORF">SAMN04488038_11775</name>
</gene>
<comment type="pathway">
    <text evidence="1">Glycerolipid metabolism; triacylglycerol biosynthesis.</text>
</comment>
<comment type="catalytic activity">
    <reaction evidence="8">
        <text>an acyl-CoA + a 1,2-diacyl-sn-glycerol = a triacyl-sn-glycerol + CoA</text>
        <dbReference type="Rhea" id="RHEA:10868"/>
        <dbReference type="ChEBI" id="CHEBI:17815"/>
        <dbReference type="ChEBI" id="CHEBI:57287"/>
        <dbReference type="ChEBI" id="CHEBI:58342"/>
        <dbReference type="ChEBI" id="CHEBI:64615"/>
        <dbReference type="EC" id="2.3.1.20"/>
    </reaction>
</comment>
<dbReference type="GO" id="GO:0006071">
    <property type="term" value="P:glycerol metabolic process"/>
    <property type="evidence" value="ECO:0007669"/>
    <property type="project" value="UniProtKB-KW"/>
</dbReference>
<evidence type="ECO:0000256" key="3">
    <source>
        <dbReference type="ARBA" id="ARBA00009587"/>
    </source>
</evidence>
<dbReference type="InterPro" id="IPR045034">
    <property type="entry name" value="O-acyltransferase_WSD1-like"/>
</dbReference>
<protein>
    <recommendedName>
        <fullName evidence="4">diacylglycerol O-acyltransferase</fullName>
        <ecNumber evidence="4">2.3.1.20</ecNumber>
    </recommendedName>
</protein>
<keyword evidence="12" id="KW-1185">Reference proteome</keyword>
<dbReference type="EC" id="2.3.1.20" evidence="4"/>